<dbReference type="OrthoDB" id="5859781at2759"/>
<feature type="compositionally biased region" description="Polar residues" evidence="1">
    <location>
        <begin position="664"/>
        <end position="674"/>
    </location>
</feature>
<feature type="compositionally biased region" description="Basic and acidic residues" evidence="1">
    <location>
        <begin position="768"/>
        <end position="782"/>
    </location>
</feature>
<proteinExistence type="predicted"/>
<keyword evidence="3" id="KW-1185">Reference proteome</keyword>
<organism evidence="2 3">
    <name type="scientific">Ramazzottius varieornatus</name>
    <name type="common">Water bear</name>
    <name type="synonym">Tardigrade</name>
    <dbReference type="NCBI Taxonomy" id="947166"/>
    <lineage>
        <taxon>Eukaryota</taxon>
        <taxon>Metazoa</taxon>
        <taxon>Ecdysozoa</taxon>
        <taxon>Tardigrada</taxon>
        <taxon>Eutardigrada</taxon>
        <taxon>Parachela</taxon>
        <taxon>Hypsibioidea</taxon>
        <taxon>Ramazzottiidae</taxon>
        <taxon>Ramazzottius</taxon>
    </lineage>
</organism>
<reference evidence="2 3" key="1">
    <citation type="journal article" date="2016" name="Nat. Commun.">
        <title>Extremotolerant tardigrade genome and improved radiotolerance of human cultured cells by tardigrade-unique protein.</title>
        <authorList>
            <person name="Hashimoto T."/>
            <person name="Horikawa D.D."/>
            <person name="Saito Y."/>
            <person name="Kuwahara H."/>
            <person name="Kozuka-Hata H."/>
            <person name="Shin-I T."/>
            <person name="Minakuchi Y."/>
            <person name="Ohishi K."/>
            <person name="Motoyama A."/>
            <person name="Aizu T."/>
            <person name="Enomoto A."/>
            <person name="Kondo K."/>
            <person name="Tanaka S."/>
            <person name="Hara Y."/>
            <person name="Koshikawa S."/>
            <person name="Sagara H."/>
            <person name="Miura T."/>
            <person name="Yokobori S."/>
            <person name="Miyagawa K."/>
            <person name="Suzuki Y."/>
            <person name="Kubo T."/>
            <person name="Oyama M."/>
            <person name="Kohara Y."/>
            <person name="Fujiyama A."/>
            <person name="Arakawa K."/>
            <person name="Katayama T."/>
            <person name="Toyoda A."/>
            <person name="Kunieda T."/>
        </authorList>
    </citation>
    <scope>NUCLEOTIDE SEQUENCE [LARGE SCALE GENOMIC DNA]</scope>
    <source>
        <strain evidence="2 3">YOKOZUNA-1</strain>
    </source>
</reference>
<name>A0A1D1VLB1_RAMVA</name>
<feature type="compositionally biased region" description="Basic and acidic residues" evidence="1">
    <location>
        <begin position="249"/>
        <end position="279"/>
    </location>
</feature>
<gene>
    <name evidence="2" type="primary">RvY_10663-1</name>
    <name evidence="2" type="synonym">RvY_10663.1</name>
    <name evidence="2" type="ORF">RvY_10663</name>
</gene>
<feature type="compositionally biased region" description="Acidic residues" evidence="1">
    <location>
        <begin position="863"/>
        <end position="873"/>
    </location>
</feature>
<evidence type="ECO:0008006" key="4">
    <source>
        <dbReference type="Google" id="ProtNLM"/>
    </source>
</evidence>
<feature type="compositionally biased region" description="Basic and acidic residues" evidence="1">
    <location>
        <begin position="176"/>
        <end position="211"/>
    </location>
</feature>
<feature type="region of interest" description="Disordered" evidence="1">
    <location>
        <begin position="1"/>
        <end position="279"/>
    </location>
</feature>
<dbReference type="AlphaFoldDB" id="A0A1D1VLB1"/>
<dbReference type="STRING" id="947166.A0A1D1VLB1"/>
<feature type="compositionally biased region" description="Acidic residues" evidence="1">
    <location>
        <begin position="881"/>
        <end position="891"/>
    </location>
</feature>
<feature type="compositionally biased region" description="Basic and acidic residues" evidence="1">
    <location>
        <begin position="93"/>
        <end position="107"/>
    </location>
</feature>
<feature type="region of interest" description="Disordered" evidence="1">
    <location>
        <begin position="711"/>
        <end position="891"/>
    </location>
</feature>
<feature type="compositionally biased region" description="Basic and acidic residues" evidence="1">
    <location>
        <begin position="1102"/>
        <end position="1111"/>
    </location>
</feature>
<evidence type="ECO:0000313" key="3">
    <source>
        <dbReference type="Proteomes" id="UP000186922"/>
    </source>
</evidence>
<feature type="compositionally biased region" description="Low complexity" evidence="1">
    <location>
        <begin position="636"/>
        <end position="655"/>
    </location>
</feature>
<accession>A0A1D1VLB1</accession>
<protein>
    <recommendedName>
        <fullName evidence="4">Claspin</fullName>
    </recommendedName>
</protein>
<feature type="compositionally biased region" description="Acidic residues" evidence="1">
    <location>
        <begin position="520"/>
        <end position="553"/>
    </location>
</feature>
<dbReference type="EMBL" id="BDGG01000005">
    <property type="protein sequence ID" value="GAU99703.1"/>
    <property type="molecule type" value="Genomic_DNA"/>
</dbReference>
<dbReference type="Proteomes" id="UP000186922">
    <property type="component" value="Unassembled WGS sequence"/>
</dbReference>
<feature type="compositionally biased region" description="Acidic residues" evidence="1">
    <location>
        <begin position="474"/>
        <end position="512"/>
    </location>
</feature>
<feature type="compositionally biased region" description="Basic and acidic residues" evidence="1">
    <location>
        <begin position="223"/>
        <end position="240"/>
    </location>
</feature>
<feature type="compositionally biased region" description="Polar residues" evidence="1">
    <location>
        <begin position="108"/>
        <end position="121"/>
    </location>
</feature>
<feature type="compositionally biased region" description="Low complexity" evidence="1">
    <location>
        <begin position="67"/>
        <end position="78"/>
    </location>
</feature>
<feature type="compositionally biased region" description="Basic and acidic residues" evidence="1">
    <location>
        <begin position="727"/>
        <end position="737"/>
    </location>
</feature>
<feature type="compositionally biased region" description="Acidic residues" evidence="1">
    <location>
        <begin position="717"/>
        <end position="726"/>
    </location>
</feature>
<comment type="caution">
    <text evidence="2">The sequence shown here is derived from an EMBL/GenBank/DDBJ whole genome shotgun (WGS) entry which is preliminary data.</text>
</comment>
<evidence type="ECO:0000256" key="1">
    <source>
        <dbReference type="SAM" id="MobiDB-lite"/>
    </source>
</evidence>
<feature type="region of interest" description="Disordered" evidence="1">
    <location>
        <begin position="467"/>
        <end position="683"/>
    </location>
</feature>
<feature type="region of interest" description="Disordered" evidence="1">
    <location>
        <begin position="1097"/>
        <end position="1147"/>
    </location>
</feature>
<sequence length="1147" mass="128685">MLSQRLEPVRPLHHWRHPPSRSDPSARRSGNMKDRAALPVELPPVSPVIEMDVDEDSADCYGKNGVSASAAFPSSLPPTDDDQTSNIVEDVAVEDKTEEDNSTKTDANEGTNSPDHTTSSVPEPPTLQDSSDEEAEKTPKIATKTSKVLLRRNILDDSDDEPDANKPAEINNEDSFFEKNGLDDLELLDREPTAKPRSTIEREIDFRRNMLEDSDDEPLTNIDMRESKEKTVDRYSKKGSSDSSSDSDDEKKGKKPENKPERKERQSKKKAMDEMADLHKESQRLARETKVAMPYHTAAPLSLDQFFDLMKPAEKPVQKKPSFINIDLGDEEPVAAPPTKLDRFINRFLTHARQPVPKTTVVEPQETKQFVAPQISVESMTSMDNLFESVPPADVPVAERVELAPLVKEPSKEAAFVKQSVYDLPGLASKLQNQKPGAKLSLLKAALEVGINEKKERFIQRQQEEYAKQKALEPQEEVVEEEEEEECDGEFSDDEGSSSSDESEPDEAEIVDENYGKDEPEIETNEFADNEAEEGSDEEDSGDGEEEFLEGDVDLEKESDGSDDEVLNEKDRRAAVDDDEDDPLAGLVATPSISPGSEEDDETSRHFTLEGPGNAPGSLIDDMDPTQRAKLLRLCSFSSQNNLSSQTQPSQTPSSPRFEGGSDGFSQAPAQQRNEIMGTFDNAEERDELMGLLSCVSDDFKTAPPVQSVHALKYDDLPAEPDEENEPLIKRPQETSKKTAQRRARVLLDDDDEEEQEVVKQTEVTESIWEKEDAEGKPLLDEEAKEEDEEEPKTKRYVRVEEESEDDADDEQGDDIDVDDEEEDEEESSQEPPTEDDEEGFQENLERQFKGKASARRVKASEFLEEQAEESEDEFYRGSGDEDEDAMDELNEDDLAAVDDTYFSVSKQLKQAMPEYLRKLAEDDQEREEYLMDRIQALQEDENLPQMPVTYFGDGATFRLNMDGDCVSDDENLDNKEDEVADNAWRVTRFERDQALASLAVEDQAVGDEDVLLRDNPFSVFSKKIRARENADISFEMRAETSFTEESGGKAVASFKRNSILSRGSEVLARLNEVIDVEERPVMSAALIALQNGSTRKGLTIDGDRREKLQRTESCPAESSDGPPTKRRRTDYAQNNKKPSVFSLLGH</sequence>
<feature type="compositionally biased region" description="Basic and acidic residues" evidence="1">
    <location>
        <begin position="792"/>
        <end position="801"/>
    </location>
</feature>
<feature type="compositionally biased region" description="Basic and acidic residues" evidence="1">
    <location>
        <begin position="567"/>
        <end position="576"/>
    </location>
</feature>
<feature type="compositionally biased region" description="Acidic residues" evidence="1">
    <location>
        <begin position="802"/>
        <end position="841"/>
    </location>
</feature>
<evidence type="ECO:0000313" key="2">
    <source>
        <dbReference type="EMBL" id="GAU99703.1"/>
    </source>
</evidence>